<keyword evidence="3" id="KW-1185">Reference proteome</keyword>
<dbReference type="EMBL" id="BGPR01001472">
    <property type="protein sequence ID" value="GBM54751.1"/>
    <property type="molecule type" value="Genomic_DNA"/>
</dbReference>
<protein>
    <submittedName>
        <fullName evidence="2">Uncharacterized protein</fullName>
    </submittedName>
</protein>
<name>A0A4Y2GPB1_ARAVE</name>
<proteinExistence type="predicted"/>
<accession>A0A4Y2GPB1</accession>
<reference evidence="2 3" key="1">
    <citation type="journal article" date="2019" name="Sci. Rep.">
        <title>Orb-weaving spider Araneus ventricosus genome elucidates the spidroin gene catalogue.</title>
        <authorList>
            <person name="Kono N."/>
            <person name="Nakamura H."/>
            <person name="Ohtoshi R."/>
            <person name="Moran D.A.P."/>
            <person name="Shinohara A."/>
            <person name="Yoshida Y."/>
            <person name="Fujiwara M."/>
            <person name="Mori M."/>
            <person name="Tomita M."/>
            <person name="Arakawa K."/>
        </authorList>
    </citation>
    <scope>NUCLEOTIDE SEQUENCE [LARGE SCALE GENOMIC DNA]</scope>
</reference>
<feature type="region of interest" description="Disordered" evidence="1">
    <location>
        <begin position="36"/>
        <end position="101"/>
    </location>
</feature>
<gene>
    <name evidence="2" type="ORF">AVEN_76258_1</name>
</gene>
<feature type="compositionally biased region" description="Basic and acidic residues" evidence="1">
    <location>
        <begin position="41"/>
        <end position="55"/>
    </location>
</feature>
<dbReference type="Proteomes" id="UP000499080">
    <property type="component" value="Unassembled WGS sequence"/>
</dbReference>
<evidence type="ECO:0000256" key="1">
    <source>
        <dbReference type="SAM" id="MobiDB-lite"/>
    </source>
</evidence>
<evidence type="ECO:0000313" key="2">
    <source>
        <dbReference type="EMBL" id="GBM54751.1"/>
    </source>
</evidence>
<sequence>MLEYTEVDQDLDEAEDIIFYPISDLILCHPRRLIGLPGGNKGDKGEKDEDKEKKSSSTLGANAKDFPNEVNKHQSVDYVDGVDEANLSRNLPPISLPPLEP</sequence>
<organism evidence="2 3">
    <name type="scientific">Araneus ventricosus</name>
    <name type="common">Orbweaver spider</name>
    <name type="synonym">Epeira ventricosa</name>
    <dbReference type="NCBI Taxonomy" id="182803"/>
    <lineage>
        <taxon>Eukaryota</taxon>
        <taxon>Metazoa</taxon>
        <taxon>Ecdysozoa</taxon>
        <taxon>Arthropoda</taxon>
        <taxon>Chelicerata</taxon>
        <taxon>Arachnida</taxon>
        <taxon>Araneae</taxon>
        <taxon>Araneomorphae</taxon>
        <taxon>Entelegynae</taxon>
        <taxon>Araneoidea</taxon>
        <taxon>Araneidae</taxon>
        <taxon>Araneus</taxon>
    </lineage>
</organism>
<evidence type="ECO:0000313" key="3">
    <source>
        <dbReference type="Proteomes" id="UP000499080"/>
    </source>
</evidence>
<dbReference type="AlphaFoldDB" id="A0A4Y2GPB1"/>
<feature type="compositionally biased region" description="Basic and acidic residues" evidence="1">
    <location>
        <begin position="66"/>
        <end position="75"/>
    </location>
</feature>
<comment type="caution">
    <text evidence="2">The sequence shown here is derived from an EMBL/GenBank/DDBJ whole genome shotgun (WGS) entry which is preliminary data.</text>
</comment>